<accession>A0A7W6FZ36</accession>
<keyword evidence="2" id="KW-1185">Reference proteome</keyword>
<comment type="caution">
    <text evidence="1">The sequence shown here is derived from an EMBL/GenBank/DDBJ whole genome shotgun (WGS) entry which is preliminary data.</text>
</comment>
<dbReference type="EMBL" id="JACIDY010000002">
    <property type="protein sequence ID" value="MBB3939767.1"/>
    <property type="molecule type" value="Genomic_DNA"/>
</dbReference>
<dbReference type="AlphaFoldDB" id="A0A7W6FZ36"/>
<dbReference type="RefSeq" id="WP_183616434.1">
    <property type="nucleotide sequence ID" value="NZ_JACIDY010000002.1"/>
</dbReference>
<protein>
    <submittedName>
        <fullName evidence="1">Uncharacterized protein</fullName>
    </submittedName>
</protein>
<organism evidence="1 2">
    <name type="scientific">Novosphingobium fluoreni</name>
    <dbReference type="NCBI Taxonomy" id="1391222"/>
    <lineage>
        <taxon>Bacteria</taxon>
        <taxon>Pseudomonadati</taxon>
        <taxon>Pseudomonadota</taxon>
        <taxon>Alphaproteobacteria</taxon>
        <taxon>Sphingomonadales</taxon>
        <taxon>Sphingomonadaceae</taxon>
        <taxon>Novosphingobium</taxon>
    </lineage>
</organism>
<evidence type="ECO:0000313" key="1">
    <source>
        <dbReference type="EMBL" id="MBB3939767.1"/>
    </source>
</evidence>
<sequence length="61" mass="6945">MTTSIRRGLYRTVVPGIGECARVDMRAGDAAPYLERDMYRLLGFAPPFEELVFKEKPAPER</sequence>
<gene>
    <name evidence="1" type="ORF">GGR39_001407</name>
</gene>
<name>A0A7W6FZ36_9SPHN</name>
<proteinExistence type="predicted"/>
<dbReference type="Proteomes" id="UP000561459">
    <property type="component" value="Unassembled WGS sequence"/>
</dbReference>
<reference evidence="1 2" key="1">
    <citation type="submission" date="2020-08" db="EMBL/GenBank/DDBJ databases">
        <title>Genomic Encyclopedia of Type Strains, Phase IV (KMG-IV): sequencing the most valuable type-strain genomes for metagenomic binning, comparative biology and taxonomic classification.</title>
        <authorList>
            <person name="Goeker M."/>
        </authorList>
    </citation>
    <scope>NUCLEOTIDE SEQUENCE [LARGE SCALE GENOMIC DNA]</scope>
    <source>
        <strain evidence="1 2">DSM 27568</strain>
    </source>
</reference>
<evidence type="ECO:0000313" key="2">
    <source>
        <dbReference type="Proteomes" id="UP000561459"/>
    </source>
</evidence>